<dbReference type="AlphaFoldDB" id="A0A6I9NUF8"/>
<dbReference type="GeneID" id="104952891"/>
<reference evidence="3" key="1">
    <citation type="submission" date="2025-08" db="UniProtKB">
        <authorList>
            <consortium name="RefSeq"/>
        </authorList>
    </citation>
    <scope>IDENTIFICATION</scope>
    <source>
        <tissue evidence="3">Muscle</tissue>
    </source>
</reference>
<dbReference type="GO" id="GO:0036126">
    <property type="term" value="C:sperm flagellum"/>
    <property type="evidence" value="ECO:0007669"/>
    <property type="project" value="TreeGrafter"/>
</dbReference>
<dbReference type="PANTHER" id="PTHR46127">
    <property type="entry name" value="CILIA- AND FLAGELLA-ASSOCIATED PROTEIN 65"/>
    <property type="match status" value="1"/>
</dbReference>
<dbReference type="KEGG" id="ncc:104952891"/>
<dbReference type="InterPro" id="IPR013783">
    <property type="entry name" value="Ig-like_fold"/>
</dbReference>
<organism evidence="2 3">
    <name type="scientific">Notothenia coriiceps</name>
    <name type="common">black rockcod</name>
    <dbReference type="NCBI Taxonomy" id="8208"/>
    <lineage>
        <taxon>Eukaryota</taxon>
        <taxon>Metazoa</taxon>
        <taxon>Chordata</taxon>
        <taxon>Craniata</taxon>
        <taxon>Vertebrata</taxon>
        <taxon>Euteleostomi</taxon>
        <taxon>Actinopterygii</taxon>
        <taxon>Neopterygii</taxon>
        <taxon>Teleostei</taxon>
        <taxon>Neoteleostei</taxon>
        <taxon>Acanthomorphata</taxon>
        <taxon>Eupercaria</taxon>
        <taxon>Perciformes</taxon>
        <taxon>Notothenioidei</taxon>
        <taxon>Nototheniidae</taxon>
        <taxon>Notothenia</taxon>
    </lineage>
</organism>
<dbReference type="Proteomes" id="UP000504611">
    <property type="component" value="Unplaced"/>
</dbReference>
<dbReference type="RefSeq" id="XP_010778101.1">
    <property type="nucleotide sequence ID" value="XM_010779799.1"/>
</dbReference>
<dbReference type="PANTHER" id="PTHR46127:SF1">
    <property type="entry name" value="CILIA- AND FLAGELLA-ASSOCIATED PROTEIN 65"/>
    <property type="match status" value="1"/>
</dbReference>
<evidence type="ECO:0000313" key="3">
    <source>
        <dbReference type="RefSeq" id="XP_010778101.1"/>
    </source>
</evidence>
<feature type="region of interest" description="Disordered" evidence="1">
    <location>
        <begin position="229"/>
        <end position="252"/>
    </location>
</feature>
<dbReference type="Gene3D" id="2.60.40.10">
    <property type="entry name" value="Immunoglobulins"/>
    <property type="match status" value="1"/>
</dbReference>
<keyword evidence="2" id="KW-1185">Reference proteome</keyword>
<feature type="compositionally biased region" description="Low complexity" evidence="1">
    <location>
        <begin position="293"/>
        <end position="306"/>
    </location>
</feature>
<proteinExistence type="predicted"/>
<sequence>MDEEVVFLSDDSVSLGDIPVCSQSSRILFLTNVSHTDTVHYTWELQSNKQAVQIHPERGTLCPGESAPCVLTFTSTDYPAVYQLDIICQVFQEAVLTRYYDALQHLEEEKKRQRDEFTITDKIIKGSYGVLIDKEPVAAPVRKGPPLRKYKTLPPICASAACETVGGICTKITRAEKRAQREKGNVWRCPEPPLPALLHLGVTARSHGLLEYRAHFPDQSSDFRCLQSVNPRQPESTSLHAGRGSQRKGPDRDVTMRILVSLLRGILDDPAFSQSLISMESKPITYQPRKPGPSLSPSSLPSSSSSYPAPQAQLLSSGAQGEEDQLCPVDGEGTPHPEHVPADVSEEVLLNTLQNLIIEAVGGELDLTAHPRTVMLPPVSTRTRRMPNAVAEEEKEDFINWNT</sequence>
<gene>
    <name evidence="3" type="primary">LOC104952891</name>
</gene>
<dbReference type="OrthoDB" id="415597at2759"/>
<feature type="compositionally biased region" description="Polar residues" evidence="1">
    <location>
        <begin position="229"/>
        <end position="239"/>
    </location>
</feature>
<dbReference type="InterPro" id="IPR052614">
    <property type="entry name" value="CFAP65"/>
</dbReference>
<accession>A0A6I9NUF8</accession>
<dbReference type="GO" id="GO:0007288">
    <property type="term" value="P:sperm axoneme assembly"/>
    <property type="evidence" value="ECO:0007669"/>
    <property type="project" value="TreeGrafter"/>
</dbReference>
<dbReference type="GO" id="GO:0005737">
    <property type="term" value="C:cytoplasm"/>
    <property type="evidence" value="ECO:0007669"/>
    <property type="project" value="TreeGrafter"/>
</dbReference>
<feature type="region of interest" description="Disordered" evidence="1">
    <location>
        <begin position="284"/>
        <end position="325"/>
    </location>
</feature>
<evidence type="ECO:0000256" key="1">
    <source>
        <dbReference type="SAM" id="MobiDB-lite"/>
    </source>
</evidence>
<protein>
    <submittedName>
        <fullName evidence="3">Coiled-coil domain-containing protein 108-like</fullName>
    </submittedName>
</protein>
<evidence type="ECO:0000313" key="2">
    <source>
        <dbReference type="Proteomes" id="UP000504611"/>
    </source>
</evidence>
<name>A0A6I9NUF8_9TELE</name>